<dbReference type="InterPro" id="IPR046848">
    <property type="entry name" value="E_motif"/>
</dbReference>
<proteinExistence type="predicted"/>
<feature type="repeat" description="PPR" evidence="2">
    <location>
        <begin position="245"/>
        <end position="279"/>
    </location>
</feature>
<feature type="domain" description="DYW" evidence="3">
    <location>
        <begin position="561"/>
        <end position="611"/>
    </location>
</feature>
<sequence length="612" mass="67894">MLLCRLPAAQSSQSHFVSLVHSASSPLQLKQIHAFLLRNGLLSGTSDAAAAIIAAAVPFRCIPYALSLFHHLPFPPPSVHLFNALIRALSDSSLPAAALSHLSLMLHSGLRAGRLALPFALRSAAALHSFAAATSIHSSASKSGLELDTFVRASLADSYVKLGSLDLALKVFDETPQWHLSSNMLLWNVAITASCRSRLMDSAMRLFDEMPEKNVASWNSMIDGFMKADDLNSAIELFDRMPERNVVTWTTMMGGFRRNGDNEKALSLFDRMLEEGVSPNNFTLTVSLASCATIGALSFGVRIHKYVKRRGFCEDGAIGTALIDMYSKCGKVELASQLFDRMQERDIQTWTSMIMGWAVHGRWREALQYFEDMKCSCIKPDKGAFLAILVACSHGGKVDLGLDFFDTMQTRYQIEPDIKHYTCIVDMFGRAGQVSEALEFLNSMPIDPDYVLWGALLSACQANKNVEVAEFAAEKLLKLQPLHSGSQVFMSNMYAGVRMWDDVEKVRADLKRNSLNKAPGWSFVEVDGQAHYFYAGDHSHSLADGIEAKLQELLTRARKAGYEPNMQWVLHDIEEEDKGRSLRYHSEKLALAFALLKAAGKKEIQIVKNLRN</sequence>
<reference evidence="4 5" key="1">
    <citation type="journal article" date="2017" name="Nature">
        <title>The Apostasia genome and the evolution of orchids.</title>
        <authorList>
            <person name="Zhang G.Q."/>
            <person name="Liu K.W."/>
            <person name="Li Z."/>
            <person name="Lohaus R."/>
            <person name="Hsiao Y.Y."/>
            <person name="Niu S.C."/>
            <person name="Wang J.Y."/>
            <person name="Lin Y.C."/>
            <person name="Xu Q."/>
            <person name="Chen L.J."/>
            <person name="Yoshida K."/>
            <person name="Fujiwara S."/>
            <person name="Wang Z.W."/>
            <person name="Zhang Y.Q."/>
            <person name="Mitsuda N."/>
            <person name="Wang M."/>
            <person name="Liu G.H."/>
            <person name="Pecoraro L."/>
            <person name="Huang H.X."/>
            <person name="Xiao X.J."/>
            <person name="Lin M."/>
            <person name="Wu X.Y."/>
            <person name="Wu W.L."/>
            <person name="Chen Y.Y."/>
            <person name="Chang S.B."/>
            <person name="Sakamoto S."/>
            <person name="Ohme-Takagi M."/>
            <person name="Yagi M."/>
            <person name="Zeng S.J."/>
            <person name="Shen C.Y."/>
            <person name="Yeh C.M."/>
            <person name="Luo Y.B."/>
            <person name="Tsai W.C."/>
            <person name="Van de Peer Y."/>
            <person name="Liu Z.J."/>
        </authorList>
    </citation>
    <scope>NUCLEOTIDE SEQUENCE [LARGE SCALE GENOMIC DNA]</scope>
    <source>
        <strain evidence="5">cv. Shenzhen</strain>
        <tissue evidence="4">Stem</tissue>
    </source>
</reference>
<dbReference type="EC" id="3.6.1.-" evidence="4"/>
<dbReference type="GO" id="GO:0009451">
    <property type="term" value="P:RNA modification"/>
    <property type="evidence" value="ECO:0007669"/>
    <property type="project" value="InterPro"/>
</dbReference>
<keyword evidence="1" id="KW-0677">Repeat</keyword>
<evidence type="ECO:0000256" key="1">
    <source>
        <dbReference type="ARBA" id="ARBA00022737"/>
    </source>
</evidence>
<dbReference type="OrthoDB" id="185373at2759"/>
<dbReference type="PROSITE" id="PS51375">
    <property type="entry name" value="PPR"/>
    <property type="match status" value="5"/>
</dbReference>
<keyword evidence="5" id="KW-1185">Reference proteome</keyword>
<dbReference type="Proteomes" id="UP000236161">
    <property type="component" value="Unassembled WGS sequence"/>
</dbReference>
<dbReference type="GO" id="GO:0003723">
    <property type="term" value="F:RNA binding"/>
    <property type="evidence" value="ECO:0007669"/>
    <property type="project" value="InterPro"/>
</dbReference>
<evidence type="ECO:0000259" key="3">
    <source>
        <dbReference type="Pfam" id="PF14432"/>
    </source>
</evidence>
<organism evidence="4 5">
    <name type="scientific">Apostasia shenzhenica</name>
    <dbReference type="NCBI Taxonomy" id="1088818"/>
    <lineage>
        <taxon>Eukaryota</taxon>
        <taxon>Viridiplantae</taxon>
        <taxon>Streptophyta</taxon>
        <taxon>Embryophyta</taxon>
        <taxon>Tracheophyta</taxon>
        <taxon>Spermatophyta</taxon>
        <taxon>Magnoliopsida</taxon>
        <taxon>Liliopsida</taxon>
        <taxon>Asparagales</taxon>
        <taxon>Orchidaceae</taxon>
        <taxon>Apostasioideae</taxon>
        <taxon>Apostasia</taxon>
    </lineage>
</organism>
<dbReference type="Pfam" id="PF12854">
    <property type="entry name" value="PPR_1"/>
    <property type="match status" value="2"/>
</dbReference>
<dbReference type="Pfam" id="PF01535">
    <property type="entry name" value="PPR"/>
    <property type="match status" value="3"/>
</dbReference>
<feature type="repeat" description="PPR" evidence="2">
    <location>
        <begin position="346"/>
        <end position="380"/>
    </location>
</feature>
<evidence type="ECO:0000313" key="5">
    <source>
        <dbReference type="Proteomes" id="UP000236161"/>
    </source>
</evidence>
<dbReference type="InterPro" id="IPR032867">
    <property type="entry name" value="DYW_dom"/>
</dbReference>
<dbReference type="GO" id="GO:0008270">
    <property type="term" value="F:zinc ion binding"/>
    <property type="evidence" value="ECO:0007669"/>
    <property type="project" value="InterPro"/>
</dbReference>
<dbReference type="AlphaFoldDB" id="A0A2I0ADC3"/>
<dbReference type="InterPro" id="IPR002885">
    <property type="entry name" value="PPR_rpt"/>
</dbReference>
<name>A0A2I0ADC3_9ASPA</name>
<dbReference type="Pfam" id="PF20431">
    <property type="entry name" value="E_motif"/>
    <property type="match status" value="1"/>
</dbReference>
<keyword evidence="4" id="KW-0378">Hydrolase</keyword>
<dbReference type="FunFam" id="1.25.40.10:FF:000090">
    <property type="entry name" value="Pentatricopeptide repeat-containing protein, chloroplastic"/>
    <property type="match status" value="1"/>
</dbReference>
<evidence type="ECO:0000313" key="4">
    <source>
        <dbReference type="EMBL" id="PKA53552.1"/>
    </source>
</evidence>
<dbReference type="GO" id="GO:0016787">
    <property type="term" value="F:hydrolase activity"/>
    <property type="evidence" value="ECO:0007669"/>
    <property type="project" value="UniProtKB-KW"/>
</dbReference>
<dbReference type="PANTHER" id="PTHR47926">
    <property type="entry name" value="PENTATRICOPEPTIDE REPEAT-CONTAINING PROTEIN"/>
    <property type="match status" value="1"/>
</dbReference>
<accession>A0A2I0ADC3</accession>
<dbReference type="EMBL" id="KZ451993">
    <property type="protein sequence ID" value="PKA53552.1"/>
    <property type="molecule type" value="Genomic_DNA"/>
</dbReference>
<feature type="repeat" description="PPR" evidence="2">
    <location>
        <begin position="183"/>
        <end position="213"/>
    </location>
</feature>
<dbReference type="Pfam" id="PF13041">
    <property type="entry name" value="PPR_2"/>
    <property type="match status" value="1"/>
</dbReference>
<dbReference type="NCBIfam" id="TIGR00756">
    <property type="entry name" value="PPR"/>
    <property type="match status" value="6"/>
</dbReference>
<dbReference type="InterPro" id="IPR046960">
    <property type="entry name" value="PPR_At4g14850-like_plant"/>
</dbReference>
<feature type="repeat" description="PPR" evidence="2">
    <location>
        <begin position="315"/>
        <end position="345"/>
    </location>
</feature>
<dbReference type="InterPro" id="IPR011990">
    <property type="entry name" value="TPR-like_helical_dom_sf"/>
</dbReference>
<dbReference type="Pfam" id="PF14432">
    <property type="entry name" value="DYW_deaminase"/>
    <property type="match status" value="1"/>
</dbReference>
<dbReference type="SUPFAM" id="SSF48452">
    <property type="entry name" value="TPR-like"/>
    <property type="match status" value="1"/>
</dbReference>
<feature type="repeat" description="PPR" evidence="2">
    <location>
        <begin position="214"/>
        <end position="244"/>
    </location>
</feature>
<dbReference type="Gene3D" id="1.25.40.10">
    <property type="entry name" value="Tetratricopeptide repeat domain"/>
    <property type="match status" value="4"/>
</dbReference>
<protein>
    <submittedName>
        <fullName evidence="4">Pentatricopeptide repeat-containing protein</fullName>
        <ecNumber evidence="4">3.6.1.-</ecNumber>
    </submittedName>
</protein>
<gene>
    <name evidence="4" type="primary">PCMP-H64</name>
    <name evidence="4" type="ORF">AXF42_Ash009048</name>
</gene>
<dbReference type="PANTHER" id="PTHR47926:SF492">
    <property type="entry name" value="DYW DOMAIN-CONTAINING PROTEIN"/>
    <property type="match status" value="1"/>
</dbReference>
<evidence type="ECO:0000256" key="2">
    <source>
        <dbReference type="PROSITE-ProRule" id="PRU00708"/>
    </source>
</evidence>